<feature type="domain" description="C2H2-type" evidence="1">
    <location>
        <begin position="7"/>
        <end position="28"/>
    </location>
</feature>
<dbReference type="AlphaFoldDB" id="E3N0B7"/>
<evidence type="ECO:0000313" key="3">
    <source>
        <dbReference type="EMBL" id="EFP13260.1"/>
    </source>
</evidence>
<dbReference type="InParanoid" id="E3N0B7"/>
<protein>
    <recommendedName>
        <fullName evidence="1">C2H2-type domain-containing protein</fullName>
    </recommendedName>
</protein>
<dbReference type="Proteomes" id="UP000008281">
    <property type="component" value="Unassembled WGS sequence"/>
</dbReference>
<accession>E3N0B7</accession>
<feature type="domain" description="C2H2-type" evidence="1">
    <location>
        <begin position="58"/>
        <end position="79"/>
    </location>
</feature>
<name>E3N0B7_CAERE</name>
<gene>
    <name evidence="2" type="ORF">CRE_05293</name>
    <name evidence="3" type="ORF">CRE_12222</name>
</gene>
<evidence type="ECO:0000259" key="1">
    <source>
        <dbReference type="PROSITE" id="PS00028"/>
    </source>
</evidence>
<dbReference type="HOGENOM" id="CLU_1311133_0_0_1"/>
<dbReference type="InterPro" id="IPR013087">
    <property type="entry name" value="Znf_C2H2_type"/>
</dbReference>
<evidence type="ECO:0000313" key="4">
    <source>
        <dbReference type="Proteomes" id="UP000008281"/>
    </source>
</evidence>
<dbReference type="EMBL" id="DS269259">
    <property type="protein sequence ID" value="EFP11726.1"/>
    <property type="molecule type" value="Genomic_DNA"/>
</dbReference>
<organism evidence="4">
    <name type="scientific">Caenorhabditis remanei</name>
    <name type="common">Caenorhabditis vulgaris</name>
    <dbReference type="NCBI Taxonomy" id="31234"/>
    <lineage>
        <taxon>Eukaryota</taxon>
        <taxon>Metazoa</taxon>
        <taxon>Ecdysozoa</taxon>
        <taxon>Nematoda</taxon>
        <taxon>Chromadorea</taxon>
        <taxon>Rhabditida</taxon>
        <taxon>Rhabditina</taxon>
        <taxon>Rhabditomorpha</taxon>
        <taxon>Rhabditoidea</taxon>
        <taxon>Rhabditidae</taxon>
        <taxon>Peloderinae</taxon>
        <taxon>Caenorhabditis</taxon>
    </lineage>
</organism>
<keyword evidence="4" id="KW-1185">Reference proteome</keyword>
<dbReference type="EMBL" id="DS268504">
    <property type="protein sequence ID" value="EFP13260.1"/>
    <property type="molecule type" value="Genomic_DNA"/>
</dbReference>
<evidence type="ECO:0000313" key="2">
    <source>
        <dbReference type="EMBL" id="EFP11726.1"/>
    </source>
</evidence>
<proteinExistence type="predicted"/>
<reference evidence="3" key="1">
    <citation type="submission" date="2007-07" db="EMBL/GenBank/DDBJ databases">
        <title>PCAP assembly of the Caenorhabditis remanei genome.</title>
        <authorList>
            <consortium name="The Caenorhabditis remanei Sequencing Consortium"/>
            <person name="Wilson R.K."/>
        </authorList>
    </citation>
    <scope>NUCLEOTIDE SEQUENCE [LARGE SCALE GENOMIC DNA]</scope>
    <source>
        <strain evidence="3">PB4641</strain>
    </source>
</reference>
<dbReference type="SMART" id="SM00355">
    <property type="entry name" value="ZnF_C2H2"/>
    <property type="match status" value="3"/>
</dbReference>
<dbReference type="PROSITE" id="PS00028">
    <property type="entry name" value="ZINC_FINGER_C2H2_1"/>
    <property type="match status" value="2"/>
</dbReference>
<sequence>MSLALYCRECALNFESLPEKEKHNEEVHYGFAQPYPEISEKEFELMSSWNTHKLVHHCPVCFRHFRVINHLIEHLATSHPIRCLNNPLAQTSKEVVENYWKLLDHVLPGERANSMRLWKADTVSKKCPYCPTYNPALRLTYNHIRCYHHRRGNNIPLPAYEKYLRWKDHVENLYPGQLKKVSNSMKFNASNILFLQMDEEFIYGHGILDQPQEEDFDAIFLESFPF</sequence>